<dbReference type="OrthoDB" id="3665926at2"/>
<dbReference type="SUPFAM" id="SSF55031">
    <property type="entry name" value="Bacterial exopeptidase dimerisation domain"/>
    <property type="match status" value="1"/>
</dbReference>
<dbReference type="RefSeq" id="WP_133881162.1">
    <property type="nucleotide sequence ID" value="NZ_MWIN01000001.1"/>
</dbReference>
<dbReference type="EMBL" id="SOBT01000008">
    <property type="protein sequence ID" value="TDU32678.1"/>
    <property type="molecule type" value="Genomic_DNA"/>
</dbReference>
<organism evidence="8 9">
    <name type="scientific">Panacagrimonas perspica</name>
    <dbReference type="NCBI Taxonomy" id="381431"/>
    <lineage>
        <taxon>Bacteria</taxon>
        <taxon>Pseudomonadati</taxon>
        <taxon>Pseudomonadota</taxon>
        <taxon>Gammaproteobacteria</taxon>
        <taxon>Nevskiales</taxon>
        <taxon>Nevskiaceae</taxon>
        <taxon>Panacagrimonas</taxon>
    </lineage>
</organism>
<proteinExistence type="inferred from homology"/>
<dbReference type="PANTHER" id="PTHR45962">
    <property type="entry name" value="N-FATTY-ACYL-AMINO ACID SYNTHASE/HYDROLASE PM20D1"/>
    <property type="match status" value="1"/>
</dbReference>
<protein>
    <submittedName>
        <fullName evidence="8">Acetylornithine deacetylase/succinyl-diaminopimelate desuccinylase-like protein</fullName>
    </submittedName>
</protein>
<evidence type="ECO:0000256" key="6">
    <source>
        <dbReference type="SAM" id="SignalP"/>
    </source>
</evidence>
<dbReference type="NCBIfam" id="NF006596">
    <property type="entry name" value="PRK09133.1"/>
    <property type="match status" value="1"/>
</dbReference>
<dbReference type="AlphaFoldDB" id="A0A4R7PET3"/>
<dbReference type="SUPFAM" id="SSF53187">
    <property type="entry name" value="Zn-dependent exopeptidases"/>
    <property type="match status" value="1"/>
</dbReference>
<dbReference type="InterPro" id="IPR011650">
    <property type="entry name" value="Peptidase_M20_dimer"/>
</dbReference>
<evidence type="ECO:0000256" key="4">
    <source>
        <dbReference type="ARBA" id="ARBA00022801"/>
    </source>
</evidence>
<dbReference type="GO" id="GO:0006508">
    <property type="term" value="P:proteolysis"/>
    <property type="evidence" value="ECO:0007669"/>
    <property type="project" value="UniProtKB-KW"/>
</dbReference>
<dbReference type="Pfam" id="PF01546">
    <property type="entry name" value="Peptidase_M20"/>
    <property type="match status" value="1"/>
</dbReference>
<sequence length="472" mass="51243">MSNTVRHLAFIALSVAGMLPAFADTAPRADQAAFRELYKELVETNTTLSAGSCTLAASRMAARLRSAGFPETDVQVVVAPEHPEEGALVANLRAPRPKAKALLLLAHIDVVEARREDWTRDPFTLVEEDGYFHARGAADDKAMAAIWVDTLIRLRQEGFKPRRDIKIALTCGEETIEAFDSVPYLLAHHRELIDASFALNEGGYGQLDEQGRRVMFGVQAGEKTPQDFRLEVTNAGGHSARPVKDNAIYHLAAGLTRLSQHDFPIVLNDTTRSYFERMATIQGGETGAAMKALAANPDDAGAAALVTANPVWNAMLRTTCVATMLDGGHATNALPQRARANINCRIFPGVPVDEVQRTLEQVLADPAIKVTALATRAPVAAPPAFTPAILRPIEELVAEMYAGVPIVPMQSSGYTDGQFLNAAGIPTYGVRMFLDPDFGHVHGLNERIRVQSVYEGRDFLHALVKKYASATR</sequence>
<evidence type="ECO:0000313" key="9">
    <source>
        <dbReference type="Proteomes" id="UP000295341"/>
    </source>
</evidence>
<keyword evidence="5" id="KW-0862">Zinc</keyword>
<reference evidence="8 9" key="1">
    <citation type="submission" date="2019-03" db="EMBL/GenBank/DDBJ databases">
        <title>Genomic Encyclopedia of Type Strains, Phase IV (KMG-IV): sequencing the most valuable type-strain genomes for metagenomic binning, comparative biology and taxonomic classification.</title>
        <authorList>
            <person name="Goeker M."/>
        </authorList>
    </citation>
    <scope>NUCLEOTIDE SEQUENCE [LARGE SCALE GENOMIC DNA]</scope>
    <source>
        <strain evidence="8 9">DSM 26377</strain>
    </source>
</reference>
<dbReference type="InterPro" id="IPR001261">
    <property type="entry name" value="ArgE/DapE_CS"/>
</dbReference>
<evidence type="ECO:0000256" key="3">
    <source>
        <dbReference type="ARBA" id="ARBA00022723"/>
    </source>
</evidence>
<evidence type="ECO:0000313" key="8">
    <source>
        <dbReference type="EMBL" id="TDU32678.1"/>
    </source>
</evidence>
<dbReference type="Gene3D" id="3.40.630.10">
    <property type="entry name" value="Zn peptidases"/>
    <property type="match status" value="1"/>
</dbReference>
<keyword evidence="6" id="KW-0732">Signal</keyword>
<feature type="chain" id="PRO_5030099625" evidence="6">
    <location>
        <begin position="24"/>
        <end position="472"/>
    </location>
</feature>
<dbReference type="InterPro" id="IPR036264">
    <property type="entry name" value="Bact_exopeptidase_dim_dom"/>
</dbReference>
<dbReference type="Proteomes" id="UP000295341">
    <property type="component" value="Unassembled WGS sequence"/>
</dbReference>
<evidence type="ECO:0000256" key="2">
    <source>
        <dbReference type="ARBA" id="ARBA00022670"/>
    </source>
</evidence>
<evidence type="ECO:0000259" key="7">
    <source>
        <dbReference type="Pfam" id="PF07687"/>
    </source>
</evidence>
<gene>
    <name evidence="8" type="ORF">DFR24_2078</name>
</gene>
<keyword evidence="4" id="KW-0378">Hydrolase</keyword>
<dbReference type="PANTHER" id="PTHR45962:SF1">
    <property type="entry name" value="N-FATTY-ACYL-AMINO ACID SYNTHASE_HYDROLASE PM20D1"/>
    <property type="match status" value="1"/>
</dbReference>
<dbReference type="GO" id="GO:0008233">
    <property type="term" value="F:peptidase activity"/>
    <property type="evidence" value="ECO:0007669"/>
    <property type="project" value="UniProtKB-KW"/>
</dbReference>
<dbReference type="PROSITE" id="PS00758">
    <property type="entry name" value="ARGE_DAPE_CPG2_1"/>
    <property type="match status" value="1"/>
</dbReference>
<feature type="domain" description="Peptidase M20 dimerisation" evidence="7">
    <location>
        <begin position="226"/>
        <end position="368"/>
    </location>
</feature>
<dbReference type="Gene3D" id="3.30.70.360">
    <property type="match status" value="1"/>
</dbReference>
<keyword evidence="2" id="KW-0645">Protease</keyword>
<keyword evidence="3" id="KW-0479">Metal-binding</keyword>
<keyword evidence="9" id="KW-1185">Reference proteome</keyword>
<dbReference type="InterPro" id="IPR002933">
    <property type="entry name" value="Peptidase_M20"/>
</dbReference>
<dbReference type="InterPro" id="IPR047177">
    <property type="entry name" value="Pept_M20A"/>
</dbReference>
<dbReference type="GO" id="GO:0046872">
    <property type="term" value="F:metal ion binding"/>
    <property type="evidence" value="ECO:0007669"/>
    <property type="project" value="UniProtKB-KW"/>
</dbReference>
<comment type="similarity">
    <text evidence="1">Belongs to the peptidase M20A family.</text>
</comment>
<feature type="signal peptide" evidence="6">
    <location>
        <begin position="1"/>
        <end position="23"/>
    </location>
</feature>
<comment type="caution">
    <text evidence="8">The sequence shown here is derived from an EMBL/GenBank/DDBJ whole genome shotgun (WGS) entry which is preliminary data.</text>
</comment>
<accession>A0A4R7PET3</accession>
<evidence type="ECO:0000256" key="5">
    <source>
        <dbReference type="ARBA" id="ARBA00022833"/>
    </source>
</evidence>
<dbReference type="Pfam" id="PF07687">
    <property type="entry name" value="M20_dimer"/>
    <property type="match status" value="1"/>
</dbReference>
<dbReference type="Gene3D" id="1.10.150.900">
    <property type="match status" value="1"/>
</dbReference>
<evidence type="ECO:0000256" key="1">
    <source>
        <dbReference type="ARBA" id="ARBA00006247"/>
    </source>
</evidence>
<dbReference type="PROSITE" id="PS00759">
    <property type="entry name" value="ARGE_DAPE_CPG2_2"/>
    <property type="match status" value="1"/>
</dbReference>
<name>A0A4R7PET3_9GAMM</name>